<dbReference type="InterPro" id="IPR000182">
    <property type="entry name" value="GNAT_dom"/>
</dbReference>
<feature type="domain" description="N-acetyltransferase" evidence="1">
    <location>
        <begin position="11"/>
        <end position="164"/>
    </location>
</feature>
<keyword evidence="2" id="KW-0012">Acyltransferase</keyword>
<reference evidence="2 3" key="1">
    <citation type="submission" date="2023-09" db="EMBL/GenBank/DDBJ databases">
        <authorList>
            <person name="Rey-Velasco X."/>
        </authorList>
    </citation>
    <scope>NUCLEOTIDE SEQUENCE [LARGE SCALE GENOMIC DNA]</scope>
    <source>
        <strain evidence="2 3">W409</strain>
    </source>
</reference>
<dbReference type="AlphaFoldDB" id="A0AAW8R414"/>
<keyword evidence="2" id="KW-0808">Transferase</keyword>
<gene>
    <name evidence="2" type="ORF">RM544_09720</name>
</gene>
<dbReference type="Proteomes" id="UP001249020">
    <property type="component" value="Unassembled WGS sequence"/>
</dbReference>
<dbReference type="PANTHER" id="PTHR43415">
    <property type="entry name" value="SPERMIDINE N(1)-ACETYLTRANSFERASE"/>
    <property type="match status" value="1"/>
</dbReference>
<sequence>MIKHELSGYGLVLRPIEEKDLVQLLAWRNREDIRSMMKSQDIISMSDHLAWFEGLANKPHVQHFAVCYKGTLIGAANIMTESDSLSLCQHVEPGLYIGDEKYRGNILAFAPSLVLNDYCFDTLNVSSLTATVHHNNSQAISYNEKLGYRIAKRGDWLTMTLNIEDYLEATKMVRRFLSRSNTNKKPQKNDKKDEA</sequence>
<dbReference type="EC" id="2.3.1.-" evidence="2"/>
<evidence type="ECO:0000259" key="1">
    <source>
        <dbReference type="PROSITE" id="PS51186"/>
    </source>
</evidence>
<dbReference type="PROSITE" id="PS51186">
    <property type="entry name" value="GNAT"/>
    <property type="match status" value="1"/>
</dbReference>
<dbReference type="InterPro" id="IPR016181">
    <property type="entry name" value="Acyl_CoA_acyltransferase"/>
</dbReference>
<protein>
    <submittedName>
        <fullName evidence="2">GNAT family N-acetyltransferase</fullName>
        <ecNumber evidence="2">2.3.1.-</ecNumber>
    </submittedName>
</protein>
<keyword evidence="3" id="KW-1185">Reference proteome</keyword>
<accession>A0AAW8R414</accession>
<evidence type="ECO:0000313" key="2">
    <source>
        <dbReference type="EMBL" id="MDT0582820.1"/>
    </source>
</evidence>
<dbReference type="Gene3D" id="3.40.630.30">
    <property type="match status" value="1"/>
</dbReference>
<name>A0AAW8R414_9ALTE</name>
<dbReference type="SUPFAM" id="SSF55729">
    <property type="entry name" value="Acyl-CoA N-acyltransferases (Nat)"/>
    <property type="match status" value="1"/>
</dbReference>
<dbReference type="PANTHER" id="PTHR43415:SF3">
    <property type="entry name" value="GNAT-FAMILY ACETYLTRANSFERASE"/>
    <property type="match status" value="1"/>
</dbReference>
<comment type="caution">
    <text evidence="2">The sequence shown here is derived from an EMBL/GenBank/DDBJ whole genome shotgun (WGS) entry which is preliminary data.</text>
</comment>
<dbReference type="RefSeq" id="WP_311361593.1">
    <property type="nucleotide sequence ID" value="NZ_JAVRIE010000003.1"/>
</dbReference>
<dbReference type="Pfam" id="PF13302">
    <property type="entry name" value="Acetyltransf_3"/>
    <property type="match status" value="1"/>
</dbReference>
<dbReference type="EMBL" id="JAVRIE010000003">
    <property type="protein sequence ID" value="MDT0582820.1"/>
    <property type="molecule type" value="Genomic_DNA"/>
</dbReference>
<organism evidence="2 3">
    <name type="scientific">Brumicola blandensis</name>
    <dbReference type="NCBI Taxonomy" id="3075611"/>
    <lineage>
        <taxon>Bacteria</taxon>
        <taxon>Pseudomonadati</taxon>
        <taxon>Pseudomonadota</taxon>
        <taxon>Gammaproteobacteria</taxon>
        <taxon>Alteromonadales</taxon>
        <taxon>Alteromonadaceae</taxon>
        <taxon>Brumicola</taxon>
    </lineage>
</organism>
<proteinExistence type="predicted"/>
<dbReference type="GO" id="GO:0016747">
    <property type="term" value="F:acyltransferase activity, transferring groups other than amino-acyl groups"/>
    <property type="evidence" value="ECO:0007669"/>
    <property type="project" value="InterPro"/>
</dbReference>
<evidence type="ECO:0000313" key="3">
    <source>
        <dbReference type="Proteomes" id="UP001249020"/>
    </source>
</evidence>